<evidence type="ECO:0000256" key="7">
    <source>
        <dbReference type="ARBA" id="ARBA00023004"/>
    </source>
</evidence>
<dbReference type="SUPFAM" id="SSF48264">
    <property type="entry name" value="Cytochrome P450"/>
    <property type="match status" value="1"/>
</dbReference>
<comment type="similarity">
    <text evidence="3 10">Belongs to the cytochrome P450 family.</text>
</comment>
<accession>A0A166A8I8</accession>
<keyword evidence="13" id="KW-1185">Reference proteome</keyword>
<evidence type="ECO:0000313" key="13">
    <source>
        <dbReference type="Proteomes" id="UP000077266"/>
    </source>
</evidence>
<sequence length="522" mass="58209">MAFVDQLEKLRDISLENPVALAAAGIGAVVLLAWARKGSQGPFPPGPKGHPLVGSLFSWPSHQEWLTFTKWREEYGDIVYANVAGTKIMVLNSPEAAKALLDDRGAIFSDRPHLHFANDIIGWKDSPIMCLASHPYFKPSRRMMLSAVGSRTALEGYVHMEEHEVHRFLNRVIDDPDKVEYYLRKLAGTIILRVVYGYDVVPGDDEYVDLIERVNNDLNKAATPGNFMVDFIPALAYVPRWFPGTGWMRATDRMRKNLDDVLTKPINFVKNQLAAGTARPSFVGSEITRPDWDEKKEQHLLAWTAEALYTGGADTSVSATYTFFLLMTLYPEIQARAQAEIDAVIGPDALPTWADRERLPYVDALIKEMMRWAPVAPQALPHAAAEDSTYNGYFIPKNTIVIANVYGYTRDPKVYPDPDRFDPERFLGPNPQADPRDFVFGFGRRVCPGRQLGEASLYLVTSNSLATLHVSKKIGKDGVPITPKVEYTGGAVVYPTAFECAIKPRNAKAEALIRSVHDAPFP</sequence>
<keyword evidence="4 9" id="KW-0349">Heme</keyword>
<evidence type="ECO:0000256" key="1">
    <source>
        <dbReference type="ARBA" id="ARBA00001971"/>
    </source>
</evidence>
<evidence type="ECO:0000256" key="2">
    <source>
        <dbReference type="ARBA" id="ARBA00005179"/>
    </source>
</evidence>
<dbReference type="EMBL" id="KV426070">
    <property type="protein sequence ID" value="KZV89549.1"/>
    <property type="molecule type" value="Genomic_DNA"/>
</dbReference>
<dbReference type="InterPro" id="IPR001128">
    <property type="entry name" value="Cyt_P450"/>
</dbReference>
<gene>
    <name evidence="12" type="ORF">EXIGLDRAFT_650129</name>
</gene>
<dbReference type="PANTHER" id="PTHR46300:SF7">
    <property type="entry name" value="P450, PUTATIVE (EUROFUNG)-RELATED"/>
    <property type="match status" value="1"/>
</dbReference>
<keyword evidence="11" id="KW-0812">Transmembrane</keyword>
<keyword evidence="6 10" id="KW-0560">Oxidoreductase</keyword>
<keyword evidence="7 9" id="KW-0408">Iron</keyword>
<dbReference type="GO" id="GO:0016705">
    <property type="term" value="F:oxidoreductase activity, acting on paired donors, with incorporation or reduction of molecular oxygen"/>
    <property type="evidence" value="ECO:0007669"/>
    <property type="project" value="InterPro"/>
</dbReference>
<dbReference type="InterPro" id="IPR002401">
    <property type="entry name" value="Cyt_P450_E_grp-I"/>
</dbReference>
<dbReference type="GO" id="GO:0004497">
    <property type="term" value="F:monooxygenase activity"/>
    <property type="evidence" value="ECO:0007669"/>
    <property type="project" value="UniProtKB-KW"/>
</dbReference>
<evidence type="ECO:0000256" key="9">
    <source>
        <dbReference type="PIRSR" id="PIRSR602401-1"/>
    </source>
</evidence>
<dbReference type="InterPro" id="IPR050364">
    <property type="entry name" value="Cytochrome_P450_fung"/>
</dbReference>
<keyword evidence="11" id="KW-0472">Membrane</keyword>
<evidence type="ECO:0000256" key="4">
    <source>
        <dbReference type="ARBA" id="ARBA00022617"/>
    </source>
</evidence>
<dbReference type="InParanoid" id="A0A166A8I8"/>
<dbReference type="PROSITE" id="PS00086">
    <property type="entry name" value="CYTOCHROME_P450"/>
    <property type="match status" value="1"/>
</dbReference>
<protein>
    <submittedName>
        <fullName evidence="12">Cytochrome P450</fullName>
    </submittedName>
</protein>
<dbReference type="InterPro" id="IPR017972">
    <property type="entry name" value="Cyt_P450_CS"/>
</dbReference>
<dbReference type="AlphaFoldDB" id="A0A166A8I8"/>
<reference evidence="12 13" key="1">
    <citation type="journal article" date="2016" name="Mol. Biol. Evol.">
        <title>Comparative Genomics of Early-Diverging Mushroom-Forming Fungi Provides Insights into the Origins of Lignocellulose Decay Capabilities.</title>
        <authorList>
            <person name="Nagy L.G."/>
            <person name="Riley R."/>
            <person name="Tritt A."/>
            <person name="Adam C."/>
            <person name="Daum C."/>
            <person name="Floudas D."/>
            <person name="Sun H."/>
            <person name="Yadav J.S."/>
            <person name="Pangilinan J."/>
            <person name="Larsson K.H."/>
            <person name="Matsuura K."/>
            <person name="Barry K."/>
            <person name="Labutti K."/>
            <person name="Kuo R."/>
            <person name="Ohm R.A."/>
            <person name="Bhattacharya S.S."/>
            <person name="Shirouzu T."/>
            <person name="Yoshinaga Y."/>
            <person name="Martin F.M."/>
            <person name="Grigoriev I.V."/>
            <person name="Hibbett D.S."/>
        </authorList>
    </citation>
    <scope>NUCLEOTIDE SEQUENCE [LARGE SCALE GENOMIC DNA]</scope>
    <source>
        <strain evidence="12 13">HHB12029</strain>
    </source>
</reference>
<evidence type="ECO:0000256" key="11">
    <source>
        <dbReference type="SAM" id="Phobius"/>
    </source>
</evidence>
<dbReference type="STRING" id="1314781.A0A166A8I8"/>
<organism evidence="12 13">
    <name type="scientific">Exidia glandulosa HHB12029</name>
    <dbReference type="NCBI Taxonomy" id="1314781"/>
    <lineage>
        <taxon>Eukaryota</taxon>
        <taxon>Fungi</taxon>
        <taxon>Dikarya</taxon>
        <taxon>Basidiomycota</taxon>
        <taxon>Agaricomycotina</taxon>
        <taxon>Agaricomycetes</taxon>
        <taxon>Auriculariales</taxon>
        <taxon>Exidiaceae</taxon>
        <taxon>Exidia</taxon>
    </lineage>
</organism>
<dbReference type="PRINTS" id="PR00385">
    <property type="entry name" value="P450"/>
</dbReference>
<dbReference type="Gene3D" id="1.10.630.10">
    <property type="entry name" value="Cytochrome P450"/>
    <property type="match status" value="1"/>
</dbReference>
<feature type="transmembrane region" description="Helical" evidence="11">
    <location>
        <begin position="18"/>
        <end position="35"/>
    </location>
</feature>
<dbReference type="Proteomes" id="UP000077266">
    <property type="component" value="Unassembled WGS sequence"/>
</dbReference>
<dbReference type="CDD" id="cd11065">
    <property type="entry name" value="CYP64-like"/>
    <property type="match status" value="1"/>
</dbReference>
<dbReference type="PRINTS" id="PR00463">
    <property type="entry name" value="EP450I"/>
</dbReference>
<proteinExistence type="inferred from homology"/>
<dbReference type="InterPro" id="IPR036396">
    <property type="entry name" value="Cyt_P450_sf"/>
</dbReference>
<evidence type="ECO:0000256" key="6">
    <source>
        <dbReference type="ARBA" id="ARBA00023002"/>
    </source>
</evidence>
<evidence type="ECO:0000256" key="8">
    <source>
        <dbReference type="ARBA" id="ARBA00023033"/>
    </source>
</evidence>
<evidence type="ECO:0000256" key="3">
    <source>
        <dbReference type="ARBA" id="ARBA00010617"/>
    </source>
</evidence>
<evidence type="ECO:0000256" key="5">
    <source>
        <dbReference type="ARBA" id="ARBA00022723"/>
    </source>
</evidence>
<dbReference type="GO" id="GO:0020037">
    <property type="term" value="F:heme binding"/>
    <property type="evidence" value="ECO:0007669"/>
    <property type="project" value="InterPro"/>
</dbReference>
<dbReference type="GO" id="GO:0005506">
    <property type="term" value="F:iron ion binding"/>
    <property type="evidence" value="ECO:0007669"/>
    <property type="project" value="InterPro"/>
</dbReference>
<name>A0A166A8I8_EXIGL</name>
<dbReference type="Pfam" id="PF00067">
    <property type="entry name" value="p450"/>
    <property type="match status" value="1"/>
</dbReference>
<dbReference type="OrthoDB" id="2789670at2759"/>
<comment type="pathway">
    <text evidence="2">Secondary metabolite biosynthesis.</text>
</comment>
<comment type="cofactor">
    <cofactor evidence="1 9">
        <name>heme</name>
        <dbReference type="ChEBI" id="CHEBI:30413"/>
    </cofactor>
</comment>
<evidence type="ECO:0000313" key="12">
    <source>
        <dbReference type="EMBL" id="KZV89549.1"/>
    </source>
</evidence>
<keyword evidence="11" id="KW-1133">Transmembrane helix</keyword>
<feature type="binding site" description="axial binding residue" evidence="9">
    <location>
        <position position="447"/>
    </location>
    <ligand>
        <name>heme</name>
        <dbReference type="ChEBI" id="CHEBI:30413"/>
    </ligand>
    <ligandPart>
        <name>Fe</name>
        <dbReference type="ChEBI" id="CHEBI:18248"/>
    </ligandPart>
</feature>
<keyword evidence="8 10" id="KW-0503">Monooxygenase</keyword>
<evidence type="ECO:0000256" key="10">
    <source>
        <dbReference type="RuleBase" id="RU000461"/>
    </source>
</evidence>
<keyword evidence="5 9" id="KW-0479">Metal-binding</keyword>
<dbReference type="PANTHER" id="PTHR46300">
    <property type="entry name" value="P450, PUTATIVE (EUROFUNG)-RELATED-RELATED"/>
    <property type="match status" value="1"/>
</dbReference>